<dbReference type="Gene3D" id="3.30.2310.20">
    <property type="entry name" value="RelE-like"/>
    <property type="match status" value="1"/>
</dbReference>
<dbReference type="InterPro" id="IPR035093">
    <property type="entry name" value="RelE/ParE_toxin_dom_sf"/>
</dbReference>
<dbReference type="AlphaFoldDB" id="A0A9X0YG09"/>
<comment type="similarity">
    <text evidence="1">Belongs to the RelE toxin family.</text>
</comment>
<evidence type="ECO:0000313" key="4">
    <source>
        <dbReference type="Proteomes" id="UP001154860"/>
    </source>
</evidence>
<dbReference type="Proteomes" id="UP001154860">
    <property type="component" value="Unassembled WGS sequence"/>
</dbReference>
<dbReference type="InterPro" id="IPR051803">
    <property type="entry name" value="TA_system_RelE-like_toxin"/>
</dbReference>
<accession>A0A9X0YG09</accession>
<dbReference type="EMBL" id="JAFHKJ010000155">
    <property type="protein sequence ID" value="MBN2979330.1"/>
    <property type="molecule type" value="Genomic_DNA"/>
</dbReference>
<reference evidence="3 4" key="1">
    <citation type="journal article" date="2021" name="Int. J. Syst. Evol. Microbiol.">
        <title>Pseudomonas lactucae sp. nov., a pathogen causing bacterial rot of lettuce in Japan.</title>
        <authorList>
            <person name="Sawada H."/>
            <person name="Fujikawa T."/>
            <person name="Satou M."/>
        </authorList>
    </citation>
    <scope>NUCLEOTIDE SEQUENCE [LARGE SCALE GENOMIC DNA]</scope>
    <source>
        <strain evidence="3 4">MAFF 301381</strain>
    </source>
</reference>
<dbReference type="PANTHER" id="PTHR33755:SF6">
    <property type="entry name" value="PLASMID STABILIZATION SYSTEM PROTEIN"/>
    <property type="match status" value="1"/>
</dbReference>
<evidence type="ECO:0000256" key="2">
    <source>
        <dbReference type="ARBA" id="ARBA00022649"/>
    </source>
</evidence>
<dbReference type="Pfam" id="PF05016">
    <property type="entry name" value="ParE_toxin"/>
    <property type="match status" value="1"/>
</dbReference>
<keyword evidence="4" id="KW-1185">Reference proteome</keyword>
<protein>
    <submittedName>
        <fullName evidence="3">Type II toxin-antitoxin system RelE/ParE family toxin</fullName>
    </submittedName>
</protein>
<keyword evidence="2" id="KW-1277">Toxin-antitoxin system</keyword>
<gene>
    <name evidence="3" type="ORF">JWR99_26720</name>
</gene>
<evidence type="ECO:0000256" key="1">
    <source>
        <dbReference type="ARBA" id="ARBA00006226"/>
    </source>
</evidence>
<reference evidence="3 4" key="2">
    <citation type="journal article" date="2023" name="Plant Pathol.">
        <title>Dismantling and reorganizing Pseudomonas marginalis sensu#lato.</title>
        <authorList>
            <person name="Sawada H."/>
            <person name="Fujikawa T."/>
            <person name="Satou M."/>
        </authorList>
    </citation>
    <scope>NUCLEOTIDE SEQUENCE [LARGE SCALE GENOMIC DNA]</scope>
    <source>
        <strain evidence="3 4">MAFF 301381</strain>
    </source>
</reference>
<comment type="caution">
    <text evidence="3">The sequence shown here is derived from an EMBL/GenBank/DDBJ whole genome shotgun (WGS) entry which is preliminary data.</text>
</comment>
<dbReference type="PANTHER" id="PTHR33755">
    <property type="entry name" value="TOXIN PARE1-RELATED"/>
    <property type="match status" value="1"/>
</dbReference>
<proteinExistence type="inferred from homology"/>
<organism evidence="3 4">
    <name type="scientific">Pseudomonas lactucae</name>
    <dbReference type="NCBI Taxonomy" id="2813360"/>
    <lineage>
        <taxon>Bacteria</taxon>
        <taxon>Pseudomonadati</taxon>
        <taxon>Pseudomonadota</taxon>
        <taxon>Gammaproteobacteria</taxon>
        <taxon>Pseudomonadales</taxon>
        <taxon>Pseudomonadaceae</taxon>
        <taxon>Pseudomonas</taxon>
    </lineage>
</organism>
<evidence type="ECO:0000313" key="3">
    <source>
        <dbReference type="EMBL" id="MBN2979330.1"/>
    </source>
</evidence>
<name>A0A9X0YG09_9PSED</name>
<dbReference type="NCBIfam" id="TIGR02385">
    <property type="entry name" value="RelE_StbE"/>
    <property type="match status" value="1"/>
</dbReference>
<sequence length="116" mass="13299">MTKPWPKSRECWKRGVRLAVLLVKWRPEALVALTDIIDYIEQYNPNAAASLHRTIVKAAEGLSSMPYGFKRGRLSGTREMVVHPNYLVIYRVIEQVEILAVLHTRQEYPSDAIGLH</sequence>
<dbReference type="InterPro" id="IPR007712">
    <property type="entry name" value="RelE/ParE_toxin"/>
</dbReference>